<name>A0A9D1XJ04_9FIRM</name>
<gene>
    <name evidence="2" type="ORF">H9980_00090</name>
</gene>
<dbReference type="AlphaFoldDB" id="A0A9D1XJ04"/>
<reference evidence="2" key="2">
    <citation type="submission" date="2021-04" db="EMBL/GenBank/DDBJ databases">
        <authorList>
            <person name="Gilroy R."/>
        </authorList>
    </citation>
    <scope>NUCLEOTIDE SEQUENCE</scope>
    <source>
        <strain evidence="2">ChiGjej1B1-14440</strain>
    </source>
</reference>
<proteinExistence type="predicted"/>
<dbReference type="Proteomes" id="UP000886724">
    <property type="component" value="Unassembled WGS sequence"/>
</dbReference>
<keyword evidence="1" id="KW-0732">Signal</keyword>
<evidence type="ECO:0000313" key="2">
    <source>
        <dbReference type="EMBL" id="HIX80363.1"/>
    </source>
</evidence>
<feature type="chain" id="PRO_5039159239" evidence="1">
    <location>
        <begin position="26"/>
        <end position="182"/>
    </location>
</feature>
<evidence type="ECO:0000256" key="1">
    <source>
        <dbReference type="SAM" id="SignalP"/>
    </source>
</evidence>
<sequence length="182" mass="20163">MIKKVLLSICLVLCIFPLSVTSAFADESLENSQDIPEDAIVLLEKEQTYYYDSSTGQFVKKTTSIQPKTLFEIKCKHTWYQVTGGKIDVGIQVTATNIRAQIKRIRGTHTMSDTQSSATNGVSINTTSSLPTYIISNYTSGTKKFTKGHKIKCKLNYYISLVSGSVLNGGQITNTEYVTIVR</sequence>
<organism evidence="2 3">
    <name type="scientific">Candidatus Erysipelatoclostridium merdavium</name>
    <dbReference type="NCBI Taxonomy" id="2838566"/>
    <lineage>
        <taxon>Bacteria</taxon>
        <taxon>Bacillati</taxon>
        <taxon>Bacillota</taxon>
        <taxon>Erysipelotrichia</taxon>
        <taxon>Erysipelotrichales</taxon>
        <taxon>Erysipelotrichales incertae sedis</taxon>
    </lineage>
</organism>
<reference evidence="2" key="1">
    <citation type="journal article" date="2021" name="PeerJ">
        <title>Extensive microbial diversity within the chicken gut microbiome revealed by metagenomics and culture.</title>
        <authorList>
            <person name="Gilroy R."/>
            <person name="Ravi A."/>
            <person name="Getino M."/>
            <person name="Pursley I."/>
            <person name="Horton D.L."/>
            <person name="Alikhan N.F."/>
            <person name="Baker D."/>
            <person name="Gharbi K."/>
            <person name="Hall N."/>
            <person name="Watson M."/>
            <person name="Adriaenssens E.M."/>
            <person name="Foster-Nyarko E."/>
            <person name="Jarju S."/>
            <person name="Secka A."/>
            <person name="Antonio M."/>
            <person name="Oren A."/>
            <person name="Chaudhuri R.R."/>
            <person name="La Ragione R."/>
            <person name="Hildebrand F."/>
            <person name="Pallen M.J."/>
        </authorList>
    </citation>
    <scope>NUCLEOTIDE SEQUENCE</scope>
    <source>
        <strain evidence="2">ChiGjej1B1-14440</strain>
    </source>
</reference>
<evidence type="ECO:0000313" key="3">
    <source>
        <dbReference type="Proteomes" id="UP000886724"/>
    </source>
</evidence>
<accession>A0A9D1XJ04</accession>
<dbReference type="EMBL" id="DXET01000003">
    <property type="protein sequence ID" value="HIX80363.1"/>
    <property type="molecule type" value="Genomic_DNA"/>
</dbReference>
<feature type="signal peptide" evidence="1">
    <location>
        <begin position="1"/>
        <end position="25"/>
    </location>
</feature>
<comment type="caution">
    <text evidence="2">The sequence shown here is derived from an EMBL/GenBank/DDBJ whole genome shotgun (WGS) entry which is preliminary data.</text>
</comment>
<protein>
    <submittedName>
        <fullName evidence="2">Uncharacterized protein</fullName>
    </submittedName>
</protein>